<feature type="transmembrane region" description="Helical" evidence="1">
    <location>
        <begin position="14"/>
        <end position="35"/>
    </location>
</feature>
<dbReference type="EMBL" id="JASOOE010000007">
    <property type="protein sequence ID" value="MDK7187238.1"/>
    <property type="molecule type" value="Genomic_DNA"/>
</dbReference>
<feature type="transmembrane region" description="Helical" evidence="1">
    <location>
        <begin position="47"/>
        <end position="68"/>
    </location>
</feature>
<keyword evidence="1" id="KW-1133">Transmembrane helix</keyword>
<dbReference type="RefSeq" id="WP_285065681.1">
    <property type="nucleotide sequence ID" value="NZ_JASOOE010000007.1"/>
</dbReference>
<dbReference type="AlphaFoldDB" id="A0AAJ1Q403"/>
<accession>A0AAJ1Q403</accession>
<keyword evidence="1" id="KW-0812">Transmembrane</keyword>
<protein>
    <recommendedName>
        <fullName evidence="4">DUF2178 domain-containing protein</fullName>
    </recommendedName>
</protein>
<evidence type="ECO:0000313" key="2">
    <source>
        <dbReference type="EMBL" id="MDK7187238.1"/>
    </source>
</evidence>
<comment type="caution">
    <text evidence="2">The sequence shown here is derived from an EMBL/GenBank/DDBJ whole genome shotgun (WGS) entry which is preliminary data.</text>
</comment>
<dbReference type="Proteomes" id="UP001229251">
    <property type="component" value="Unassembled WGS sequence"/>
</dbReference>
<organism evidence="2 3">
    <name type="scientific">Facklamia hominis</name>
    <dbReference type="NCBI Taxonomy" id="178214"/>
    <lineage>
        <taxon>Bacteria</taxon>
        <taxon>Bacillati</taxon>
        <taxon>Bacillota</taxon>
        <taxon>Bacilli</taxon>
        <taxon>Lactobacillales</taxon>
        <taxon>Aerococcaceae</taxon>
        <taxon>Facklamia</taxon>
    </lineage>
</organism>
<evidence type="ECO:0008006" key="4">
    <source>
        <dbReference type="Google" id="ProtNLM"/>
    </source>
</evidence>
<keyword evidence="1" id="KW-0472">Membrane</keyword>
<evidence type="ECO:0000313" key="3">
    <source>
        <dbReference type="Proteomes" id="UP001229251"/>
    </source>
</evidence>
<name>A0AAJ1Q403_9LACT</name>
<proteinExistence type="predicted"/>
<feature type="transmembrane region" description="Helical" evidence="1">
    <location>
        <begin position="98"/>
        <end position="117"/>
    </location>
</feature>
<sequence length="148" mass="16987">MNLEKYRREIKNRVSVYQALIAVALVFVIIGNVLLKDRGQMVESVRGFATGLFIGIELVCVFQLGKLWKMLKDEEVLKEVYIREHDEREALIQMKSGLHVIPVLSFIILICAILVGFFNDTVFYTLVVVGIGQILIAFALKIYWKMHL</sequence>
<gene>
    <name evidence="2" type="ORF">QP433_04515</name>
</gene>
<reference evidence="2" key="1">
    <citation type="submission" date="2023-05" db="EMBL/GenBank/DDBJ databases">
        <title>Cataloging the Phylogenetic Diversity of Human Bladder Bacteria.</title>
        <authorList>
            <person name="Du J."/>
        </authorList>
    </citation>
    <scope>NUCLEOTIDE SEQUENCE</scope>
    <source>
        <strain evidence="2">UMB1231</strain>
    </source>
</reference>
<feature type="transmembrane region" description="Helical" evidence="1">
    <location>
        <begin position="123"/>
        <end position="144"/>
    </location>
</feature>
<evidence type="ECO:0000256" key="1">
    <source>
        <dbReference type="SAM" id="Phobius"/>
    </source>
</evidence>